<sequence>MKISNGDSQRKHVSILSLISGRCTKRGVATYRTIEIALFKRDTSFRLLGLNSIRLRVISNLDDDWNPTYSYPKDDREDWQ</sequence>
<keyword evidence="2" id="KW-1185">Reference proteome</keyword>
<protein>
    <submittedName>
        <fullName evidence="1">Uncharacterized protein</fullName>
    </submittedName>
</protein>
<reference evidence="1" key="1">
    <citation type="journal article" date="2020" name="G3 (Bethesda)">
        <title>High-Quality Assemblies for Three Invasive Social Wasps from the &lt;i&gt;Vespula&lt;/i&gt; Genus.</title>
        <authorList>
            <person name="Harrop T.W.R."/>
            <person name="Guhlin J."/>
            <person name="McLaughlin G.M."/>
            <person name="Permina E."/>
            <person name="Stockwell P."/>
            <person name="Gilligan J."/>
            <person name="Le Lec M.F."/>
            <person name="Gruber M.A.M."/>
            <person name="Quinn O."/>
            <person name="Lovegrove M."/>
            <person name="Duncan E.J."/>
            <person name="Remnant E.J."/>
            <person name="Van Eeckhoven J."/>
            <person name="Graham B."/>
            <person name="Knapp R.A."/>
            <person name="Langford K.W."/>
            <person name="Kronenberg Z."/>
            <person name="Press M.O."/>
            <person name="Eacker S.M."/>
            <person name="Wilson-Rankin E.E."/>
            <person name="Purcell J."/>
            <person name="Lester P.J."/>
            <person name="Dearden P.K."/>
        </authorList>
    </citation>
    <scope>NUCLEOTIDE SEQUENCE</scope>
    <source>
        <strain evidence="1">Marl-1</strain>
    </source>
</reference>
<gene>
    <name evidence="1" type="ORF">HZH66_002116</name>
</gene>
<evidence type="ECO:0000313" key="2">
    <source>
        <dbReference type="Proteomes" id="UP000614350"/>
    </source>
</evidence>
<organism evidence="1 2">
    <name type="scientific">Vespula vulgaris</name>
    <name type="common">Yellow jacket</name>
    <name type="synonym">Wasp</name>
    <dbReference type="NCBI Taxonomy" id="7454"/>
    <lineage>
        <taxon>Eukaryota</taxon>
        <taxon>Metazoa</taxon>
        <taxon>Ecdysozoa</taxon>
        <taxon>Arthropoda</taxon>
        <taxon>Hexapoda</taxon>
        <taxon>Insecta</taxon>
        <taxon>Pterygota</taxon>
        <taxon>Neoptera</taxon>
        <taxon>Endopterygota</taxon>
        <taxon>Hymenoptera</taxon>
        <taxon>Apocrita</taxon>
        <taxon>Aculeata</taxon>
        <taxon>Vespoidea</taxon>
        <taxon>Vespidae</taxon>
        <taxon>Vespinae</taxon>
        <taxon>Vespula</taxon>
    </lineage>
</organism>
<name>A0A834KMI3_VESVU</name>
<comment type="caution">
    <text evidence="1">The sequence shown here is derived from an EMBL/GenBank/DDBJ whole genome shotgun (WGS) entry which is preliminary data.</text>
</comment>
<proteinExistence type="predicted"/>
<dbReference type="AlphaFoldDB" id="A0A834KMI3"/>
<dbReference type="Proteomes" id="UP000614350">
    <property type="component" value="Unassembled WGS sequence"/>
</dbReference>
<evidence type="ECO:0000313" key="1">
    <source>
        <dbReference type="EMBL" id="KAF7407579.1"/>
    </source>
</evidence>
<dbReference type="EMBL" id="JACSEA010000002">
    <property type="protein sequence ID" value="KAF7407579.1"/>
    <property type="molecule type" value="Genomic_DNA"/>
</dbReference>
<accession>A0A834KMI3</accession>